<dbReference type="Proteomes" id="UP000243797">
    <property type="component" value="Unassembled WGS sequence"/>
</dbReference>
<evidence type="ECO:0000256" key="5">
    <source>
        <dbReference type="ARBA" id="ARBA00022737"/>
    </source>
</evidence>
<feature type="compositionally biased region" description="Low complexity" evidence="6">
    <location>
        <begin position="13"/>
        <end position="28"/>
    </location>
</feature>
<gene>
    <name evidence="8" type="ORF">CAC42_1642</name>
</gene>
<feature type="compositionally biased region" description="Polar residues" evidence="6">
    <location>
        <begin position="38"/>
        <end position="48"/>
    </location>
</feature>
<proteinExistence type="inferred from homology"/>
<dbReference type="PANTHER" id="PTHR15598:SF5">
    <property type="entry name" value="ENHANCER OF MRNA-DECAPPING PROTEIN 4"/>
    <property type="match status" value="1"/>
</dbReference>
<evidence type="ECO:0000256" key="2">
    <source>
        <dbReference type="ARBA" id="ARBA00009639"/>
    </source>
</evidence>
<dbReference type="InterPro" id="IPR036322">
    <property type="entry name" value="WD40_repeat_dom_sf"/>
</dbReference>
<dbReference type="InterPro" id="IPR045152">
    <property type="entry name" value="EDC4-like"/>
</dbReference>
<name>A0A2K1QI94_9PEZI</name>
<evidence type="ECO:0000256" key="3">
    <source>
        <dbReference type="ARBA" id="ARBA00022490"/>
    </source>
</evidence>
<comment type="subcellular location">
    <subcellularLocation>
        <location evidence="1">Cytoplasm</location>
        <location evidence="1">P-body</location>
    </subcellularLocation>
</comment>
<feature type="domain" description="EDC4-like protein pdc1 beta-propeller" evidence="7">
    <location>
        <begin position="339"/>
        <end position="679"/>
    </location>
</feature>
<dbReference type="OrthoDB" id="21128at2759"/>
<dbReference type="InParanoid" id="A0A2K1QI94"/>
<feature type="compositionally biased region" description="Low complexity" evidence="6">
    <location>
        <begin position="131"/>
        <end position="147"/>
    </location>
</feature>
<evidence type="ECO:0000256" key="1">
    <source>
        <dbReference type="ARBA" id="ARBA00004201"/>
    </source>
</evidence>
<evidence type="ECO:0000313" key="8">
    <source>
        <dbReference type="EMBL" id="PNS14620.1"/>
    </source>
</evidence>
<reference evidence="8 9" key="1">
    <citation type="submission" date="2017-06" db="EMBL/GenBank/DDBJ databases">
        <title>Draft genome sequence of a variant of Elsinoe murrayae.</title>
        <authorList>
            <person name="Cheng Q."/>
        </authorList>
    </citation>
    <scope>NUCLEOTIDE SEQUENCE [LARGE SCALE GENOMIC DNA]</scope>
    <source>
        <strain evidence="8 9">CQ-2017a</strain>
    </source>
</reference>
<dbReference type="InterPro" id="IPR055393">
    <property type="entry name" value="Beta-prop_EDC4L"/>
</dbReference>
<feature type="region of interest" description="Disordered" evidence="6">
    <location>
        <begin position="110"/>
        <end position="168"/>
    </location>
</feature>
<dbReference type="Gene3D" id="2.130.10.10">
    <property type="entry name" value="YVTN repeat-like/Quinoprotein amine dehydrogenase"/>
    <property type="match status" value="1"/>
</dbReference>
<organism evidence="8 9">
    <name type="scientific">Sphaceloma murrayae</name>
    <dbReference type="NCBI Taxonomy" id="2082308"/>
    <lineage>
        <taxon>Eukaryota</taxon>
        <taxon>Fungi</taxon>
        <taxon>Dikarya</taxon>
        <taxon>Ascomycota</taxon>
        <taxon>Pezizomycotina</taxon>
        <taxon>Dothideomycetes</taxon>
        <taxon>Dothideomycetidae</taxon>
        <taxon>Myriangiales</taxon>
        <taxon>Elsinoaceae</taxon>
        <taxon>Sphaceloma</taxon>
    </lineage>
</organism>
<evidence type="ECO:0000256" key="4">
    <source>
        <dbReference type="ARBA" id="ARBA00022574"/>
    </source>
</evidence>
<feature type="region of interest" description="Disordered" evidence="6">
    <location>
        <begin position="1131"/>
        <end position="1160"/>
    </location>
</feature>
<sequence>MADLQELFSMLKSSSTANQQNAQSSQQAPLPFPHIAGSYQQPSVSSPIFSPPAQTPNPSGSGILSPKVATPAQDTKAANLLNLLRFNGQPQQSSPLTDLQNVANTSKSLEHVHPGTIAQSRNESGPRTVTSPSSNPQNFLLNLLNQPRKTTEDSSPQIQAPQPRPMVASQSELMDNLADASVGMDGESKKQESRETTPMRVFGQKSRETTPFEVASAQKGSGIFTYVNPFEKLSASTPKRSTPKPETPVQPAAGPVNPNKRHAVESAPDPPAEAAPLAMSNPPAAVAVSAAISGAKSAIKQESEEVPESWQTSKVDSDVVQVHNLPMRPFTSITVHPTTTNSTFKPEGIMDIVRLKKEFDQVDRTLATASRSHIAYAMSRSGGFRIIRQDSGRDKQVFKSNPERVFHIQVSEGPEKMPRDTVLAAGVNGSVFWTKVDLSVDEKWADQDLEAHGFVLPAVSAQEENTSGSPVKTRSKLSSRHQDIFALSRGKSIHIVAPEIAGSTKYTDAKTRVVDTEKYFQERNLKITTGKACKDFTFSEDDSTIASLDKAGRVRFWDVRELSEAARSPKNASMELKTPLMTLNTSIGSDKVSPTSIMFVDKERPITKGVALRYLLLGTKQNHVISLVDISLQKVVQELHFPHDSDSDAICSLAYHPKSGIISLAHPTRNSVYFIHLSAPRYHIPAMDQAKFTSMLASEDPALPKPESTAIMSGIREIKLGSKGQIRSVDMLRSPASTSPDDSRSEEVLFELYAMHSTGVTCLSVRKADLGWGYDNKVLSPHDAEKEGSITISPITVPAVAEASVASETPARPKTIVKSEPVKNASSAQPKIKNALTEPVVAQKTVVQSIELPESKAMPKANPPLLTPDSYAMAASRTAGMAVPEVASPDQRKPDPAEKPSVLVDRTKKNLTNGDAVNTGNAGASQIASLITSELDTLYKRIEEHRRVQDIAASTRQQGVLQLVSETLTDNVERSLAKIVSTSLQQELLPAVADVFSALAERRLAEHLHESVGNVVPQEVRAALPSALATALRDEETIRMMSGPIASDLSQKVLQTMEGVVRKTIAPTISQTITTSVQKAVQDSEERLASQRGELDTKFDRLANLIYGLSENLQQVTASQAALQDQVSSLQKQLEMSRQPSRPATAAASAPASASTQDPELDEITEMMKEGRFEEATIRWLQSSRQAELFDRLFVRVNPQYLQKLSPLVKLSVSAAVSTSFEENVDQRLDWLGIILHSTDLQDTEIVSVAPKIMNVLLSRIQGAYMTFAERDPADPVLRKFSGVSKQITEIGRVLG</sequence>
<evidence type="ECO:0000313" key="9">
    <source>
        <dbReference type="Proteomes" id="UP000243797"/>
    </source>
</evidence>
<keyword evidence="4" id="KW-0853">WD repeat</keyword>
<comment type="caution">
    <text evidence="8">The sequence shown here is derived from an EMBL/GenBank/DDBJ whole genome shotgun (WGS) entry which is preliminary data.</text>
</comment>
<evidence type="ECO:0000259" key="7">
    <source>
        <dbReference type="Pfam" id="PF24106"/>
    </source>
</evidence>
<comment type="similarity">
    <text evidence="2">Belongs to the WD repeat EDC4 family.</text>
</comment>
<dbReference type="SUPFAM" id="SSF50978">
    <property type="entry name" value="WD40 repeat-like"/>
    <property type="match status" value="1"/>
</dbReference>
<keyword evidence="9" id="KW-1185">Reference proteome</keyword>
<dbReference type="Pfam" id="PF24106">
    <property type="entry name" value="Beta-prop_EDC4L"/>
    <property type="match status" value="1"/>
</dbReference>
<dbReference type="GO" id="GO:0031087">
    <property type="term" value="P:deadenylation-independent decapping of nuclear-transcribed mRNA"/>
    <property type="evidence" value="ECO:0007669"/>
    <property type="project" value="InterPro"/>
</dbReference>
<feature type="compositionally biased region" description="Low complexity" evidence="6">
    <location>
        <begin position="1137"/>
        <end position="1157"/>
    </location>
</feature>
<feature type="region of interest" description="Disordered" evidence="6">
    <location>
        <begin position="234"/>
        <end position="277"/>
    </location>
</feature>
<feature type="region of interest" description="Disordered" evidence="6">
    <location>
        <begin position="1"/>
        <end position="70"/>
    </location>
</feature>
<dbReference type="EMBL" id="NKHZ01000082">
    <property type="protein sequence ID" value="PNS14620.1"/>
    <property type="molecule type" value="Genomic_DNA"/>
</dbReference>
<dbReference type="PANTHER" id="PTHR15598">
    <property type="entry name" value="ENHANCER OF MRNA-DECAPPING PROTEIN 4"/>
    <property type="match status" value="1"/>
</dbReference>
<evidence type="ECO:0000256" key="6">
    <source>
        <dbReference type="SAM" id="MobiDB-lite"/>
    </source>
</evidence>
<feature type="region of interest" description="Disordered" evidence="6">
    <location>
        <begin position="882"/>
        <end position="901"/>
    </location>
</feature>
<keyword evidence="3" id="KW-0963">Cytoplasm</keyword>
<feature type="compositionally biased region" description="Polar residues" evidence="6">
    <location>
        <begin position="117"/>
        <end position="130"/>
    </location>
</feature>
<keyword evidence="5" id="KW-0677">Repeat</keyword>
<dbReference type="GO" id="GO:0000932">
    <property type="term" value="C:P-body"/>
    <property type="evidence" value="ECO:0007669"/>
    <property type="project" value="UniProtKB-SubCell"/>
</dbReference>
<accession>A0A2K1QI94</accession>
<dbReference type="InterPro" id="IPR015943">
    <property type="entry name" value="WD40/YVTN_repeat-like_dom_sf"/>
</dbReference>
<protein>
    <submittedName>
        <fullName evidence="8">U3 small nucleolar RNA-associated protein 21</fullName>
    </submittedName>
</protein>
<dbReference type="STRING" id="2082308.A0A2K1QI94"/>